<protein>
    <submittedName>
        <fullName evidence="2">Steroid 5-alpha reductase family enzyme</fullName>
    </submittedName>
</protein>
<feature type="transmembrane region" description="Helical" evidence="1">
    <location>
        <begin position="30"/>
        <end position="49"/>
    </location>
</feature>
<keyword evidence="1" id="KW-0812">Transmembrane</keyword>
<dbReference type="RefSeq" id="WP_121938619.1">
    <property type="nucleotide sequence ID" value="NZ_REFR01000011.1"/>
</dbReference>
<dbReference type="OrthoDB" id="9779233at2"/>
<proteinExistence type="predicted"/>
<feature type="transmembrane region" description="Helical" evidence="1">
    <location>
        <begin position="139"/>
        <end position="159"/>
    </location>
</feature>
<dbReference type="PANTHER" id="PTHR32251:SF17">
    <property type="entry name" value="STEROID 5-ALPHA REDUCTASE C-TERMINAL DOMAIN-CONTAINING PROTEIN"/>
    <property type="match status" value="1"/>
</dbReference>
<feature type="transmembrane region" description="Helical" evidence="1">
    <location>
        <begin position="6"/>
        <end position="23"/>
    </location>
</feature>
<dbReference type="EMBL" id="REFR01000011">
    <property type="protein sequence ID" value="RMB07836.1"/>
    <property type="molecule type" value="Genomic_DNA"/>
</dbReference>
<gene>
    <name evidence="2" type="ORF">BXY39_1928</name>
</gene>
<comment type="caution">
    <text evidence="2">The sequence shown here is derived from an EMBL/GenBank/DDBJ whole genome shotgun (WGS) entry which is preliminary data.</text>
</comment>
<sequence length="265" mass="29296">MIWNLIPAAVMPLAGMLFVLWLISIATGRVSFIDAFWGVGFVIVAWASADSAGGWSTIGNSARLVLVLVTLWGLRLGGYLLLRFLREGEDRRYVRLAGERTGLRRHLWSLTMVFGLQGLLILIIAAPLIGVMGDAPREIGAAGLAGAALWGVGVFFEWIGDWQLVRFRAVPDNEGKVLNTGLWAWTRHPNYFGDACLWWGLWLASGQWWAVFAPALMTFLLMKWSGKPMLEAGLRKRKPAYAAYIERTSGFFPRPPARGNGHAGP</sequence>
<reference evidence="2 3" key="1">
    <citation type="submission" date="2018-10" db="EMBL/GenBank/DDBJ databases">
        <title>Genomic Encyclopedia of Archaeal and Bacterial Type Strains, Phase II (KMG-II): from individual species to whole genera.</title>
        <authorList>
            <person name="Goeker M."/>
        </authorList>
    </citation>
    <scope>NUCLEOTIDE SEQUENCE [LARGE SCALE GENOMIC DNA]</scope>
    <source>
        <strain evidence="2 3">DSM 25217</strain>
    </source>
</reference>
<dbReference type="AlphaFoldDB" id="A0A3M0CLL6"/>
<keyword evidence="1" id="KW-1133">Transmembrane helix</keyword>
<dbReference type="Pfam" id="PF06966">
    <property type="entry name" value="DUF1295"/>
    <property type="match status" value="1"/>
</dbReference>
<feature type="transmembrane region" description="Helical" evidence="1">
    <location>
        <begin position="197"/>
        <end position="221"/>
    </location>
</feature>
<feature type="transmembrane region" description="Helical" evidence="1">
    <location>
        <begin position="61"/>
        <end position="85"/>
    </location>
</feature>
<organism evidence="2 3">
    <name type="scientific">Eilatimonas milleporae</name>
    <dbReference type="NCBI Taxonomy" id="911205"/>
    <lineage>
        <taxon>Bacteria</taxon>
        <taxon>Pseudomonadati</taxon>
        <taxon>Pseudomonadota</taxon>
        <taxon>Alphaproteobacteria</taxon>
        <taxon>Kordiimonadales</taxon>
        <taxon>Kordiimonadaceae</taxon>
        <taxon>Eilatimonas</taxon>
    </lineage>
</organism>
<dbReference type="Gene3D" id="1.20.120.1630">
    <property type="match status" value="1"/>
</dbReference>
<dbReference type="Proteomes" id="UP000271227">
    <property type="component" value="Unassembled WGS sequence"/>
</dbReference>
<feature type="transmembrane region" description="Helical" evidence="1">
    <location>
        <begin position="106"/>
        <end position="133"/>
    </location>
</feature>
<keyword evidence="3" id="KW-1185">Reference proteome</keyword>
<evidence type="ECO:0000313" key="3">
    <source>
        <dbReference type="Proteomes" id="UP000271227"/>
    </source>
</evidence>
<dbReference type="PROSITE" id="PS50244">
    <property type="entry name" value="S5A_REDUCTASE"/>
    <property type="match status" value="1"/>
</dbReference>
<evidence type="ECO:0000256" key="1">
    <source>
        <dbReference type="SAM" id="Phobius"/>
    </source>
</evidence>
<dbReference type="GO" id="GO:0016020">
    <property type="term" value="C:membrane"/>
    <property type="evidence" value="ECO:0007669"/>
    <property type="project" value="TreeGrafter"/>
</dbReference>
<dbReference type="PANTHER" id="PTHR32251">
    <property type="entry name" value="3-OXO-5-ALPHA-STEROID 4-DEHYDROGENASE"/>
    <property type="match status" value="1"/>
</dbReference>
<keyword evidence="1" id="KW-0472">Membrane</keyword>
<dbReference type="InterPro" id="IPR010721">
    <property type="entry name" value="UstE-like"/>
</dbReference>
<dbReference type="InParanoid" id="A0A3M0CLL6"/>
<name>A0A3M0CLL6_9PROT</name>
<evidence type="ECO:0000313" key="2">
    <source>
        <dbReference type="EMBL" id="RMB07836.1"/>
    </source>
</evidence>
<accession>A0A3M0CLL6</accession>